<accession>A0ABS5KXI6</accession>
<name>A0ABS5KXI6_9ACTN</name>
<organism evidence="3 4">
    <name type="scientific">Catenulispora pinistramenti</name>
    <dbReference type="NCBI Taxonomy" id="2705254"/>
    <lineage>
        <taxon>Bacteria</taxon>
        <taxon>Bacillati</taxon>
        <taxon>Actinomycetota</taxon>
        <taxon>Actinomycetes</taxon>
        <taxon>Catenulisporales</taxon>
        <taxon>Catenulisporaceae</taxon>
        <taxon>Catenulispora</taxon>
    </lineage>
</organism>
<protein>
    <recommendedName>
        <fullName evidence="5">DUF948 domain-containing protein</fullName>
    </recommendedName>
</protein>
<evidence type="ECO:0000256" key="1">
    <source>
        <dbReference type="SAM" id="MobiDB-lite"/>
    </source>
</evidence>
<feature type="compositionally biased region" description="Basic and acidic residues" evidence="1">
    <location>
        <begin position="115"/>
        <end position="131"/>
    </location>
</feature>
<evidence type="ECO:0000313" key="3">
    <source>
        <dbReference type="EMBL" id="MBS2550749.1"/>
    </source>
</evidence>
<feature type="region of interest" description="Disordered" evidence="1">
    <location>
        <begin position="115"/>
        <end position="162"/>
    </location>
</feature>
<keyword evidence="2" id="KW-0472">Membrane</keyword>
<dbReference type="EMBL" id="JAAFYZ010000113">
    <property type="protein sequence ID" value="MBS2550749.1"/>
    <property type="molecule type" value="Genomic_DNA"/>
</dbReference>
<reference evidence="3 4" key="1">
    <citation type="submission" date="2020-02" db="EMBL/GenBank/DDBJ databases">
        <title>Acidophilic actinobacteria isolated from forest soil.</title>
        <authorList>
            <person name="Golinska P."/>
        </authorList>
    </citation>
    <scope>NUCLEOTIDE SEQUENCE [LARGE SCALE GENOMIC DNA]</scope>
    <source>
        <strain evidence="3 4">NL8</strain>
    </source>
</reference>
<keyword evidence="2" id="KW-0812">Transmembrane</keyword>
<evidence type="ECO:0000313" key="4">
    <source>
        <dbReference type="Proteomes" id="UP000730482"/>
    </source>
</evidence>
<gene>
    <name evidence="3" type="ORF">KGQ19_28145</name>
</gene>
<evidence type="ECO:0008006" key="5">
    <source>
        <dbReference type="Google" id="ProtNLM"/>
    </source>
</evidence>
<comment type="caution">
    <text evidence="3">The sequence shown here is derived from an EMBL/GenBank/DDBJ whole genome shotgun (WGS) entry which is preliminary data.</text>
</comment>
<sequence length="162" mass="16732">MSGSQVVGLVFAVSVVVGACFLALVLVRVTELLLTVKGTLTTLTAAALPLLEQAEQAAKTGNEGMVKVAAITDNIQALTDDVSAVAATAGAVAGGPMVKTAKYSLSARRIITSRRAPDRAKQVKAELAAERRGRRRGARSAATDTATTTATTTDKPRSHRTS</sequence>
<proteinExistence type="predicted"/>
<keyword evidence="2" id="KW-1133">Transmembrane helix</keyword>
<keyword evidence="4" id="KW-1185">Reference proteome</keyword>
<dbReference type="RefSeq" id="WP_212014201.1">
    <property type="nucleotide sequence ID" value="NZ_JAAFYZ010000113.1"/>
</dbReference>
<feature type="compositionally biased region" description="Low complexity" evidence="1">
    <location>
        <begin position="139"/>
        <end position="153"/>
    </location>
</feature>
<dbReference type="Proteomes" id="UP000730482">
    <property type="component" value="Unassembled WGS sequence"/>
</dbReference>
<evidence type="ECO:0000256" key="2">
    <source>
        <dbReference type="SAM" id="Phobius"/>
    </source>
</evidence>
<feature type="transmembrane region" description="Helical" evidence="2">
    <location>
        <begin position="6"/>
        <end position="27"/>
    </location>
</feature>